<evidence type="ECO:0000256" key="3">
    <source>
        <dbReference type="ARBA" id="ARBA00007971"/>
    </source>
</evidence>
<comment type="function">
    <text evidence="9">The M ring may be actively involved in energy transduction.</text>
</comment>
<evidence type="ECO:0000256" key="9">
    <source>
        <dbReference type="PIRNR" id="PIRNR004862"/>
    </source>
</evidence>
<proteinExistence type="inferred from homology"/>
<evidence type="ECO:0000256" key="5">
    <source>
        <dbReference type="ARBA" id="ARBA00022692"/>
    </source>
</evidence>
<dbReference type="GO" id="GO:0003774">
    <property type="term" value="F:cytoskeletal motor activity"/>
    <property type="evidence" value="ECO:0007669"/>
    <property type="project" value="InterPro"/>
</dbReference>
<dbReference type="RefSeq" id="WP_089862077.1">
    <property type="nucleotide sequence ID" value="NZ_FOTI01000031.1"/>
</dbReference>
<evidence type="ECO:0000256" key="10">
    <source>
        <dbReference type="SAM" id="MobiDB-lite"/>
    </source>
</evidence>
<keyword evidence="7 11" id="KW-0472">Membrane</keyword>
<keyword evidence="15" id="KW-1185">Reference proteome</keyword>
<feature type="transmembrane region" description="Helical" evidence="11">
    <location>
        <begin position="427"/>
        <end position="449"/>
    </location>
</feature>
<gene>
    <name evidence="14" type="ORF">SAMN02983006_02007</name>
</gene>
<keyword evidence="14" id="KW-0282">Flagellum</keyword>
<keyword evidence="14" id="KW-0969">Cilium</keyword>
<accession>A0A1I4KHZ4</accession>
<dbReference type="InterPro" id="IPR045851">
    <property type="entry name" value="AMP-bd_C_sf"/>
</dbReference>
<keyword evidence="8 9" id="KW-0975">Bacterial flagellum</keyword>
<evidence type="ECO:0000259" key="12">
    <source>
        <dbReference type="Pfam" id="PF01514"/>
    </source>
</evidence>
<evidence type="ECO:0000256" key="7">
    <source>
        <dbReference type="ARBA" id="ARBA00023136"/>
    </source>
</evidence>
<protein>
    <recommendedName>
        <fullName evidence="9">Flagellar M-ring protein</fullName>
    </recommendedName>
</protein>
<dbReference type="InterPro" id="IPR013556">
    <property type="entry name" value="Flag_M-ring_C"/>
</dbReference>
<keyword evidence="6 11" id="KW-1133">Transmembrane helix</keyword>
<comment type="subcellular location">
    <subcellularLocation>
        <location evidence="1 9">Bacterial flagellum basal body</location>
    </subcellularLocation>
    <subcellularLocation>
        <location evidence="2">Cell membrane</location>
        <topology evidence="2">Multi-pass membrane protein</topology>
    </subcellularLocation>
</comment>
<dbReference type="AlphaFoldDB" id="A0A1I4KHZ4"/>
<evidence type="ECO:0000256" key="6">
    <source>
        <dbReference type="ARBA" id="ARBA00022989"/>
    </source>
</evidence>
<dbReference type="Pfam" id="PF01514">
    <property type="entry name" value="YscJ_FliF"/>
    <property type="match status" value="1"/>
</dbReference>
<evidence type="ECO:0000259" key="13">
    <source>
        <dbReference type="Pfam" id="PF08345"/>
    </source>
</evidence>
<sequence length="513" mass="57260">MADFFIKYREQLQETWQKLNKNIQILIIVITILMAGAFGYLIFRGTSTNYQPLFTNLSTDDTAAIVDRLEENNIDYQLAGEGNTILVPKDQIYRLRLDMASAGLPDQGVVGFEIFDNSEFGTTEFERKVNYYRALGGELSRSIQSISGIEFARVQITPPEESLFLAEEKSATASVMVKLKPGFKMNLQQVKAVQNLVASGVQDLPLEDVTIVDTAGNLLSGDKSADNDNWTDPKNFALQKQFENSLENDLNSLLLKVLGPNNFAVQVNAELNFDQRQAENKTYTPVTDESGIVRSQEVSTEVQQDGPGAEGAPGTDTNIPQYQAPGEENNTTYQKEHRITNYEINERIEKQVYAPGSVRRLSVSVMVAQDTEEEVVNQIRDAVGAAIGFDATRGDVLNVTAVNFDRSLEEAAQAAMQAQADAARRRMYIYAGLIILVLLLTSALIIYLYRKKPAPAAEENIDFTVEEDQEELELFEPNQEQKMQAQVKTELENMIHSDPENAAKLIRSWLGDE</sequence>
<evidence type="ECO:0000313" key="15">
    <source>
        <dbReference type="Proteomes" id="UP000199006"/>
    </source>
</evidence>
<dbReference type="EMBL" id="FOTI01000031">
    <property type="protein sequence ID" value="SFL78106.1"/>
    <property type="molecule type" value="Genomic_DNA"/>
</dbReference>
<dbReference type="InterPro" id="IPR000067">
    <property type="entry name" value="FlgMring_FliF"/>
</dbReference>
<evidence type="ECO:0000256" key="2">
    <source>
        <dbReference type="ARBA" id="ARBA00004651"/>
    </source>
</evidence>
<comment type="similarity">
    <text evidence="3 9">Belongs to the FliF family.</text>
</comment>
<dbReference type="Pfam" id="PF08345">
    <property type="entry name" value="YscJ_FliF_C"/>
    <property type="match status" value="1"/>
</dbReference>
<evidence type="ECO:0000313" key="14">
    <source>
        <dbReference type="EMBL" id="SFL78106.1"/>
    </source>
</evidence>
<dbReference type="OrthoDB" id="9807026at2"/>
<evidence type="ECO:0000256" key="8">
    <source>
        <dbReference type="ARBA" id="ARBA00023143"/>
    </source>
</evidence>
<dbReference type="GO" id="GO:0071973">
    <property type="term" value="P:bacterial-type flagellum-dependent cell motility"/>
    <property type="evidence" value="ECO:0007669"/>
    <property type="project" value="InterPro"/>
</dbReference>
<dbReference type="Gene3D" id="3.30.300.30">
    <property type="match status" value="1"/>
</dbReference>
<dbReference type="InterPro" id="IPR043427">
    <property type="entry name" value="YscJ/FliF"/>
</dbReference>
<dbReference type="NCBIfam" id="TIGR00206">
    <property type="entry name" value="fliF"/>
    <property type="match status" value="1"/>
</dbReference>
<keyword evidence="4" id="KW-1003">Cell membrane</keyword>
<dbReference type="PRINTS" id="PR01009">
    <property type="entry name" value="FLGMRINGFLIF"/>
</dbReference>
<dbReference type="InterPro" id="IPR006182">
    <property type="entry name" value="FliF_N_dom"/>
</dbReference>
<feature type="domain" description="Flagellar M-ring N-terminal" evidence="12">
    <location>
        <begin position="46"/>
        <end position="220"/>
    </location>
</feature>
<feature type="domain" description="Flagellar M-ring C-terminal" evidence="13">
    <location>
        <begin position="254"/>
        <end position="404"/>
    </location>
</feature>
<evidence type="ECO:0000256" key="11">
    <source>
        <dbReference type="SAM" id="Phobius"/>
    </source>
</evidence>
<dbReference type="Proteomes" id="UP000199006">
    <property type="component" value="Unassembled WGS sequence"/>
</dbReference>
<evidence type="ECO:0000256" key="4">
    <source>
        <dbReference type="ARBA" id="ARBA00022475"/>
    </source>
</evidence>
<evidence type="ECO:0000256" key="1">
    <source>
        <dbReference type="ARBA" id="ARBA00004117"/>
    </source>
</evidence>
<name>A0A1I4KHZ4_9FIRM</name>
<dbReference type="STRING" id="29563.SAMN02983006_02007"/>
<feature type="region of interest" description="Disordered" evidence="10">
    <location>
        <begin position="292"/>
        <end position="328"/>
    </location>
</feature>
<reference evidence="14 15" key="1">
    <citation type="submission" date="2016-10" db="EMBL/GenBank/DDBJ databases">
        <authorList>
            <person name="de Groot N.N."/>
        </authorList>
    </citation>
    <scope>NUCLEOTIDE SEQUENCE [LARGE SCALE GENOMIC DNA]</scope>
    <source>
        <strain evidence="14 15">ATCC 51327</strain>
    </source>
</reference>
<dbReference type="PANTHER" id="PTHR30046:SF0">
    <property type="entry name" value="FLAGELLAR M-RING PROTEIN"/>
    <property type="match status" value="1"/>
</dbReference>
<dbReference type="PIRSF" id="PIRSF004862">
    <property type="entry name" value="FliF"/>
    <property type="match status" value="1"/>
</dbReference>
<dbReference type="GO" id="GO:0005886">
    <property type="term" value="C:plasma membrane"/>
    <property type="evidence" value="ECO:0007669"/>
    <property type="project" value="UniProtKB-SubCell"/>
</dbReference>
<keyword evidence="14" id="KW-0966">Cell projection</keyword>
<keyword evidence="5 11" id="KW-0812">Transmembrane</keyword>
<dbReference type="PANTHER" id="PTHR30046">
    <property type="entry name" value="FLAGELLAR M-RING PROTEIN"/>
    <property type="match status" value="1"/>
</dbReference>
<dbReference type="GO" id="GO:0009431">
    <property type="term" value="C:bacterial-type flagellum basal body, MS ring"/>
    <property type="evidence" value="ECO:0007669"/>
    <property type="project" value="InterPro"/>
</dbReference>
<feature type="transmembrane region" description="Helical" evidence="11">
    <location>
        <begin position="23"/>
        <end position="43"/>
    </location>
</feature>
<organism evidence="14 15">
    <name type="scientific">Halanaerobium salsuginis</name>
    <dbReference type="NCBI Taxonomy" id="29563"/>
    <lineage>
        <taxon>Bacteria</taxon>
        <taxon>Bacillati</taxon>
        <taxon>Bacillota</taxon>
        <taxon>Clostridia</taxon>
        <taxon>Halanaerobiales</taxon>
        <taxon>Halanaerobiaceae</taxon>
        <taxon>Halanaerobium</taxon>
    </lineage>
</organism>